<protein>
    <submittedName>
        <fullName evidence="1">Uncharacterized protein</fullName>
    </submittedName>
</protein>
<sequence>MAIVRYPYAATNSSLLRGQSVGSSVPEVVILQVLSRFLHFVLRNPPGRQVNYQTSTKISDPATACDGHLTPTRSYLRSAPISNGKERNAREERLWYKNSGFSAGTLNPNHQAQASPALNLKTHPPSQIALKYQLLQRTSFRESFP</sequence>
<evidence type="ECO:0000313" key="1">
    <source>
        <dbReference type="EMBL" id="EKM79231.1"/>
    </source>
</evidence>
<keyword evidence="2" id="KW-1185">Reference proteome</keyword>
<gene>
    <name evidence="1" type="ORF">AGABI1DRAFT_128392</name>
</gene>
<dbReference type="GeneID" id="18826818"/>
<dbReference type="RefSeq" id="XP_007329957.1">
    <property type="nucleotide sequence ID" value="XM_007329895.1"/>
</dbReference>
<dbReference type="EMBL" id="JH971390">
    <property type="protein sequence ID" value="EKM79231.1"/>
    <property type="molecule type" value="Genomic_DNA"/>
</dbReference>
<dbReference type="InParanoid" id="K5WUV1"/>
<dbReference type="HOGENOM" id="CLU_1786324_0_0_1"/>
<name>K5WUV1_AGABU</name>
<proteinExistence type="predicted"/>
<accession>K5WUV1</accession>
<dbReference type="AlphaFoldDB" id="K5WUV1"/>
<evidence type="ECO:0000313" key="2">
    <source>
        <dbReference type="Proteomes" id="UP000008493"/>
    </source>
</evidence>
<dbReference type="KEGG" id="abp:AGABI1DRAFT128392"/>
<reference evidence="2" key="1">
    <citation type="journal article" date="2012" name="Proc. Natl. Acad. Sci. U.S.A.">
        <title>Genome sequence of the button mushroom Agaricus bisporus reveals mechanisms governing adaptation to a humic-rich ecological niche.</title>
        <authorList>
            <person name="Morin E."/>
            <person name="Kohler A."/>
            <person name="Baker A.R."/>
            <person name="Foulongne-Oriol M."/>
            <person name="Lombard V."/>
            <person name="Nagy L.G."/>
            <person name="Ohm R.A."/>
            <person name="Patyshakuliyeva A."/>
            <person name="Brun A."/>
            <person name="Aerts A.L."/>
            <person name="Bailey A.M."/>
            <person name="Billette C."/>
            <person name="Coutinho P.M."/>
            <person name="Deakin G."/>
            <person name="Doddapaneni H."/>
            <person name="Floudas D."/>
            <person name="Grimwood J."/>
            <person name="Hilden K."/>
            <person name="Kuees U."/>
            <person name="LaButti K.M."/>
            <person name="Lapidus A."/>
            <person name="Lindquist E.A."/>
            <person name="Lucas S.M."/>
            <person name="Murat C."/>
            <person name="Riley R.W."/>
            <person name="Salamov A.A."/>
            <person name="Schmutz J."/>
            <person name="Subramanian V."/>
            <person name="Woesten H.A.B."/>
            <person name="Xu J."/>
            <person name="Eastwood D.C."/>
            <person name="Foster G.D."/>
            <person name="Sonnenberg A.S."/>
            <person name="Cullen D."/>
            <person name="de Vries R.P."/>
            <person name="Lundell T."/>
            <person name="Hibbett D.S."/>
            <person name="Henrissat B."/>
            <person name="Burton K.S."/>
            <person name="Kerrigan R.W."/>
            <person name="Challen M.P."/>
            <person name="Grigoriev I.V."/>
            <person name="Martin F."/>
        </authorList>
    </citation>
    <scope>NUCLEOTIDE SEQUENCE [LARGE SCALE GENOMIC DNA]</scope>
    <source>
        <strain evidence="2">JB137-S8 / ATCC MYA-4627 / FGSC 10392</strain>
    </source>
</reference>
<organism evidence="1 2">
    <name type="scientific">Agaricus bisporus var. burnettii (strain JB137-S8 / ATCC MYA-4627 / FGSC 10392)</name>
    <name type="common">White button mushroom</name>
    <dbReference type="NCBI Taxonomy" id="597362"/>
    <lineage>
        <taxon>Eukaryota</taxon>
        <taxon>Fungi</taxon>
        <taxon>Dikarya</taxon>
        <taxon>Basidiomycota</taxon>
        <taxon>Agaricomycotina</taxon>
        <taxon>Agaricomycetes</taxon>
        <taxon>Agaricomycetidae</taxon>
        <taxon>Agaricales</taxon>
        <taxon>Agaricineae</taxon>
        <taxon>Agaricaceae</taxon>
        <taxon>Agaricus</taxon>
    </lineage>
</organism>
<dbReference type="Proteomes" id="UP000008493">
    <property type="component" value="Unassembled WGS sequence"/>
</dbReference>